<dbReference type="InterPro" id="IPR001296">
    <property type="entry name" value="Glyco_trans_1"/>
</dbReference>
<organism evidence="3 4">
    <name type="scientific">Gemmiger gallinarum</name>
    <dbReference type="NCBI Taxonomy" id="2779354"/>
    <lineage>
        <taxon>Bacteria</taxon>
        <taxon>Bacillati</taxon>
        <taxon>Bacillota</taxon>
        <taxon>Clostridia</taxon>
        <taxon>Eubacteriales</taxon>
        <taxon>Gemmiger</taxon>
    </lineage>
</organism>
<dbReference type="PANTHER" id="PTHR46401">
    <property type="entry name" value="GLYCOSYLTRANSFERASE WBBK-RELATED"/>
    <property type="match status" value="1"/>
</dbReference>
<protein>
    <submittedName>
        <fullName evidence="3">Glycosyltransferase</fullName>
    </submittedName>
</protein>
<dbReference type="CDD" id="cd03801">
    <property type="entry name" value="GT4_PimA-like"/>
    <property type="match status" value="1"/>
</dbReference>
<sequence>MILRRTNAEDLTKVQSTEFTNDIAIDFFCKYPYRYLYVMDGDTVISVLRKNDIPVNEKLPSVNQYYVCQKTDRLFTQEEIEDVFQKEPGLSRLAVLLQDGELLAEFDDQSQPEEARNIEKNKMAMRYATLFSRPLENYFSSSGWKQILFIGDKTTYVEFSALFPWRKIDYKDPCEASDYSDYDVVFNFKYPIRYKRLCCSCVLGKVKEFYKIVEKVAFSEMVSYCRNRDIHFYLLRNPVYDRLTCLSAREEQSRLHRKSIRELFSDAEYMRCFAGDDTAEIAYLKTGNYRKSFLSDNGFIYQQSDVETPLLTVKNGRRRTTGQIANPVNTIYLFGTCITFGLYTKDQQTIASFLQESAYCQTNRLQVQNRGALLGRNLLNICMDVMNTPLADGDTVIIMDIFEDIPDDSSYGILDMNKWFNLYKPHSETWFLDFPLHCNAKANQLMARQMEELLKQQTQIGKDALDKWNYYTGKREDDVILLVLHKSIDSSSLAAILHTLTKDRHIRVQVVRDSEGRITRETELSLPVSCGHSVVVLHYGLGYDYHNFPPFDFFAEMPEDVTEDLLQRIQAFIQIRKKKILLYLGKFPADSSDIDGGSQLANQLIDSLKTHCCLDITFIRKEHETFADPMVHAIRYEEYIHPKDNKFSRRFDNIGTNRTAVLNGIEYDLILAGHCSKLFGLENDKAIMQKSIIFPMMLTSGYQRANETVPSLYTMMEEGVLRNVSGIITPSTEEYHDILTDYSEIAPEKIRIIPRGISPVIQGKVRTHAQKRLQIIAIGSFKKQKNHIAVLRVVEILKQMGIAEVCLTLVGAVHDHACYQEILSYTREHGLSDNVKIYSGISQKQLNEILKEMDISISCSRWETFGRGIFEGFVAGLPSVLSDSLRVVKKYAQGNAGVFFLSSEQEMAECIYKLYTTPDMFHKASQEVLKIGTRVSYYVERERLLMELLYRRFNLETPYDDWDLKFCKQLYAGRYSICYQNGKNVRKYFRYDNHAKVRAEFLAQKAAWEQGVPTPKPSFLSYDYENSMWYIQSEYNPVYPVLKKRLDGTFLADITMLLDFLQRVDCESLRSFREFLPEFFSALDRYADAYDTDVQKDKKVLRDQHPETFTHGDFLLKNLGLTERAGLRVFDFQNCCRGPRRWDLCYLLSEFSPENVDSCMVQSLTRADLELLCIVLKIRIGRAIRKGSDRKEMQERLASWERRKT</sequence>
<dbReference type="PANTHER" id="PTHR46401:SF8">
    <property type="entry name" value="BLL6006 PROTEIN"/>
    <property type="match status" value="1"/>
</dbReference>
<proteinExistence type="predicted"/>
<evidence type="ECO:0000259" key="2">
    <source>
        <dbReference type="Pfam" id="PF01636"/>
    </source>
</evidence>
<dbReference type="Gene3D" id="3.90.1200.10">
    <property type="match status" value="1"/>
</dbReference>
<dbReference type="InterPro" id="IPR011009">
    <property type="entry name" value="Kinase-like_dom_sf"/>
</dbReference>
<evidence type="ECO:0000313" key="4">
    <source>
        <dbReference type="Proteomes" id="UP000768567"/>
    </source>
</evidence>
<reference evidence="3 4" key="1">
    <citation type="submission" date="2020-10" db="EMBL/GenBank/DDBJ databases">
        <title>ChiBAC.</title>
        <authorList>
            <person name="Zenner C."/>
            <person name="Hitch T.C.A."/>
            <person name="Clavel T."/>
        </authorList>
    </citation>
    <scope>NUCLEOTIDE SEQUENCE [LARGE SCALE GENOMIC DNA]</scope>
    <source>
        <strain evidence="3 4">DSM 109015</strain>
    </source>
</reference>
<name>A0ABR9R3M4_9FIRM</name>
<dbReference type="Proteomes" id="UP000768567">
    <property type="component" value="Unassembled WGS sequence"/>
</dbReference>
<evidence type="ECO:0000259" key="1">
    <source>
        <dbReference type="Pfam" id="PF00534"/>
    </source>
</evidence>
<dbReference type="InterPro" id="IPR002575">
    <property type="entry name" value="Aminoglycoside_PTrfase"/>
</dbReference>
<gene>
    <name evidence="3" type="ORF">INF35_07955</name>
</gene>
<dbReference type="SUPFAM" id="SSF56112">
    <property type="entry name" value="Protein kinase-like (PK-like)"/>
    <property type="match status" value="1"/>
</dbReference>
<dbReference type="EMBL" id="JADCKC010000002">
    <property type="protein sequence ID" value="MBE5037716.1"/>
    <property type="molecule type" value="Genomic_DNA"/>
</dbReference>
<accession>A0ABR9R3M4</accession>
<dbReference type="Pfam" id="PF01636">
    <property type="entry name" value="APH"/>
    <property type="match status" value="1"/>
</dbReference>
<dbReference type="Pfam" id="PF00534">
    <property type="entry name" value="Glycos_transf_1"/>
    <property type="match status" value="1"/>
</dbReference>
<feature type="domain" description="Aminoglycoside phosphotransferase" evidence="2">
    <location>
        <begin position="988"/>
        <end position="1157"/>
    </location>
</feature>
<dbReference type="SUPFAM" id="SSF53756">
    <property type="entry name" value="UDP-Glycosyltransferase/glycogen phosphorylase"/>
    <property type="match status" value="1"/>
</dbReference>
<feature type="domain" description="Glycosyl transferase family 1" evidence="1">
    <location>
        <begin position="767"/>
        <end position="925"/>
    </location>
</feature>
<keyword evidence="4" id="KW-1185">Reference proteome</keyword>
<comment type="caution">
    <text evidence="3">The sequence shown here is derived from an EMBL/GenBank/DDBJ whole genome shotgun (WGS) entry which is preliminary data.</text>
</comment>
<dbReference type="RefSeq" id="WP_193501267.1">
    <property type="nucleotide sequence ID" value="NZ_JADCKC010000002.1"/>
</dbReference>
<evidence type="ECO:0000313" key="3">
    <source>
        <dbReference type="EMBL" id="MBE5037716.1"/>
    </source>
</evidence>
<dbReference type="Gene3D" id="3.40.50.2000">
    <property type="entry name" value="Glycogen Phosphorylase B"/>
    <property type="match status" value="1"/>
</dbReference>